<evidence type="ECO:0000259" key="2">
    <source>
        <dbReference type="Pfam" id="PF02129"/>
    </source>
</evidence>
<feature type="domain" description="Xaa-Pro dipeptidyl-peptidase-like" evidence="2">
    <location>
        <begin position="54"/>
        <end position="312"/>
    </location>
</feature>
<dbReference type="PANTHER" id="PTHR22946:SF9">
    <property type="entry name" value="POLYKETIDE TRANSFERASE AF380"/>
    <property type="match status" value="1"/>
</dbReference>
<evidence type="ECO:0000313" key="3">
    <source>
        <dbReference type="EMBL" id="EEY93072.1"/>
    </source>
</evidence>
<dbReference type="InterPro" id="IPR000383">
    <property type="entry name" value="Xaa-Pro-like_dom"/>
</dbReference>
<dbReference type="Pfam" id="PF02129">
    <property type="entry name" value="Peptidase_S15"/>
    <property type="match status" value="1"/>
</dbReference>
<name>D0SM15_ACIJU</name>
<evidence type="ECO:0000313" key="4">
    <source>
        <dbReference type="Proteomes" id="UP000018442"/>
    </source>
</evidence>
<dbReference type="SUPFAM" id="SSF53474">
    <property type="entry name" value="alpha/beta-Hydrolases"/>
    <property type="match status" value="1"/>
</dbReference>
<dbReference type="InterPro" id="IPR050261">
    <property type="entry name" value="FrsA_esterase"/>
</dbReference>
<proteinExistence type="predicted"/>
<dbReference type="GO" id="GO:0052689">
    <property type="term" value="F:carboxylic ester hydrolase activity"/>
    <property type="evidence" value="ECO:0007669"/>
    <property type="project" value="UniProtKB-ARBA"/>
</dbReference>
<keyword evidence="1" id="KW-0378">Hydrolase</keyword>
<reference evidence="4" key="1">
    <citation type="journal article" date="2012" name="PLoS ONE">
        <title>The success of Acinetobacter species; genetic, metabolic and virulence attributes.</title>
        <authorList>
            <person name="Peleg A.Y."/>
            <person name="de Breij A."/>
            <person name="Adams M.D."/>
            <person name="Cerqueira G.M."/>
            <person name="Mocali S."/>
            <person name="Galardini M."/>
            <person name="Nibbering P.H."/>
            <person name="Earl A.M."/>
            <person name="Ward D.V."/>
            <person name="Paterson D.L."/>
            <person name="Seifert H."/>
            <person name="Dijkshoorn L."/>
        </authorList>
    </citation>
    <scope>NUCLEOTIDE SEQUENCE [LARGE SCALE GENOMIC DNA]</scope>
    <source>
        <strain evidence="4">SH205</strain>
    </source>
</reference>
<dbReference type="Gene3D" id="3.40.50.1820">
    <property type="entry name" value="alpha/beta hydrolase"/>
    <property type="match status" value="1"/>
</dbReference>
<organism evidence="3 4">
    <name type="scientific">Acinetobacter junii SH205</name>
    <dbReference type="NCBI Taxonomy" id="575587"/>
    <lineage>
        <taxon>Bacteria</taxon>
        <taxon>Pseudomonadati</taxon>
        <taxon>Pseudomonadota</taxon>
        <taxon>Gammaproteobacteria</taxon>
        <taxon>Moraxellales</taxon>
        <taxon>Moraxellaceae</taxon>
        <taxon>Acinetobacter</taxon>
    </lineage>
</organism>
<dbReference type="Proteomes" id="UP000018442">
    <property type="component" value="Unassembled WGS sequence"/>
</dbReference>
<dbReference type="PANTHER" id="PTHR22946">
    <property type="entry name" value="DIENELACTONE HYDROLASE DOMAIN-CONTAINING PROTEIN-RELATED"/>
    <property type="match status" value="1"/>
</dbReference>
<dbReference type="PROSITE" id="PS51257">
    <property type="entry name" value="PROKAR_LIPOPROTEIN"/>
    <property type="match status" value="1"/>
</dbReference>
<dbReference type="InterPro" id="IPR029058">
    <property type="entry name" value="AB_hydrolase_fold"/>
</dbReference>
<evidence type="ECO:0000256" key="1">
    <source>
        <dbReference type="ARBA" id="ARBA00022801"/>
    </source>
</evidence>
<dbReference type="EMBL" id="GG705011">
    <property type="protein sequence ID" value="EEY93072.1"/>
    <property type="molecule type" value="Genomic_DNA"/>
</dbReference>
<dbReference type="AlphaFoldDB" id="D0SM15"/>
<dbReference type="HOGENOM" id="CLU_020407_0_0_6"/>
<accession>D0SM15</accession>
<sequence>MKESMRSSLLWIWFAVFLILQGCVHATVQPNQISKVHTTELKQRYYQVKTKASDGTLIAFTVYQPKLSTNQTAPLILHTHGFGLSRMKRPELSLYGFLLPTGQVAKSAWKKGYWVISFDQRGHGGSQGKIRLTDPEKEAQDVITILNWAEQNLPQLAKNQNGVRAGMIGESYAGGVQYIASALDKRLQAIVPITTWYDIVESLAPNGVPKSNWIDFLNLIGDWWNWNKFDPELKQAYRDTQQPQLNPSIYDFLKTHQASWFCQREQRPQADALIIQGFRDVLFPFNEGVKATKCLQEANRQVHLIGVEGGHLQPFAQHSPLGSTPFWYIGKSIRCGNQKSYDLQKTIISWFDLKLKDQNSSSELPEVCIDQSPVIQINDLKPITSYDLNKTWIAPNTTQDVFIPIHTANQKSFITGSSLLSLAVETENDDATFFISMAVKSAQTGKYKTLNEQTTPFNPKRKQLYDQIISGLNLKTQNYQDVELPSINTHLQQGDTIGLLVHSQSKYYKRVKQNKVEAWISGQIKLPKLWSEKEVTQQ</sequence>
<protein>
    <submittedName>
        <fullName evidence="3">X-Pro dipeptidyl-peptidase (S15 family)</fullName>
    </submittedName>
</protein>
<gene>
    <name evidence="3" type="ORF">HMPREF0026_00348</name>
</gene>